<evidence type="ECO:0000256" key="4">
    <source>
        <dbReference type="ARBA" id="ARBA00022737"/>
    </source>
</evidence>
<dbReference type="SUPFAM" id="SSF52058">
    <property type="entry name" value="L domain-like"/>
    <property type="match status" value="1"/>
</dbReference>
<dbReference type="InterPro" id="IPR036179">
    <property type="entry name" value="Ig-like_dom_sf"/>
</dbReference>
<keyword evidence="11" id="KW-1185">Reference proteome</keyword>
<evidence type="ECO:0000313" key="10">
    <source>
        <dbReference type="EMBL" id="KAJ8879156.1"/>
    </source>
</evidence>
<dbReference type="SMART" id="SM00409">
    <property type="entry name" value="IG"/>
    <property type="match status" value="1"/>
</dbReference>
<feature type="transmembrane region" description="Helical" evidence="7">
    <location>
        <begin position="374"/>
        <end position="399"/>
    </location>
</feature>
<dbReference type="Pfam" id="PF13927">
    <property type="entry name" value="Ig_3"/>
    <property type="match status" value="1"/>
</dbReference>
<dbReference type="EMBL" id="JARBHB010000007">
    <property type="protein sequence ID" value="KAJ8879156.1"/>
    <property type="molecule type" value="Genomic_DNA"/>
</dbReference>
<dbReference type="InterPro" id="IPR003598">
    <property type="entry name" value="Ig_sub2"/>
</dbReference>
<dbReference type="InterPro" id="IPR013783">
    <property type="entry name" value="Ig-like_fold"/>
</dbReference>
<dbReference type="PANTHER" id="PTHR45930:SF4">
    <property type="entry name" value="ADHESION G PROTEIN-COUPLED RECEPTOR A3"/>
    <property type="match status" value="1"/>
</dbReference>
<dbReference type="SUPFAM" id="SSF48726">
    <property type="entry name" value="Immunoglobulin"/>
    <property type="match status" value="1"/>
</dbReference>
<keyword evidence="4" id="KW-0677">Repeat</keyword>
<evidence type="ECO:0000256" key="8">
    <source>
        <dbReference type="SAM" id="SignalP"/>
    </source>
</evidence>
<keyword evidence="5" id="KW-1015">Disulfide bond</keyword>
<reference evidence="10 11" key="1">
    <citation type="submission" date="2023-02" db="EMBL/GenBank/DDBJ databases">
        <title>LHISI_Scaffold_Assembly.</title>
        <authorList>
            <person name="Stuart O.P."/>
            <person name="Cleave R."/>
            <person name="Magrath M.J.L."/>
            <person name="Mikheyev A.S."/>
        </authorList>
    </citation>
    <scope>NUCLEOTIDE SEQUENCE [LARGE SCALE GENOMIC DNA]</scope>
    <source>
        <strain evidence="10">Daus_M_001</strain>
        <tissue evidence="10">Leg muscle</tissue>
    </source>
</reference>
<feature type="signal peptide" evidence="8">
    <location>
        <begin position="1"/>
        <end position="23"/>
    </location>
</feature>
<dbReference type="PROSITE" id="PS50835">
    <property type="entry name" value="IG_LIKE"/>
    <property type="match status" value="1"/>
</dbReference>
<keyword evidence="7" id="KW-1133">Transmembrane helix</keyword>
<evidence type="ECO:0000256" key="3">
    <source>
        <dbReference type="ARBA" id="ARBA00022729"/>
    </source>
</evidence>
<evidence type="ECO:0000256" key="7">
    <source>
        <dbReference type="SAM" id="Phobius"/>
    </source>
</evidence>
<dbReference type="SMART" id="SM00369">
    <property type="entry name" value="LRR_TYP"/>
    <property type="match status" value="6"/>
</dbReference>
<comment type="caution">
    <text evidence="10">The sequence shown here is derived from an EMBL/GenBank/DDBJ whole genome shotgun (WGS) entry which is preliminary data.</text>
</comment>
<keyword evidence="7" id="KW-0472">Membrane</keyword>
<dbReference type="InterPro" id="IPR003599">
    <property type="entry name" value="Ig_sub"/>
</dbReference>
<keyword evidence="7" id="KW-0812">Transmembrane</keyword>
<feature type="chain" id="PRO_5045515116" description="Ig-like domain-containing protein" evidence="8">
    <location>
        <begin position="24"/>
        <end position="785"/>
    </location>
</feature>
<dbReference type="InterPro" id="IPR007110">
    <property type="entry name" value="Ig-like_dom"/>
</dbReference>
<gene>
    <name evidence="10" type="ORF">PR048_019762</name>
</gene>
<dbReference type="InterPro" id="IPR000483">
    <property type="entry name" value="Cys-rich_flank_reg_C"/>
</dbReference>
<name>A0ABQ9H4N1_9NEOP</name>
<evidence type="ECO:0000256" key="2">
    <source>
        <dbReference type="ARBA" id="ARBA00022614"/>
    </source>
</evidence>
<sequence length="785" mass="84560">MRTYYVVSLWALVVLVATDESWSNCPAVCKCKWNSGHKTAGCTNASLATVPSNLSSQMQSIDLSHNAFETLPADAFRSVNLVNLHKVFLRYCGIHNIDRLAFAGLEILIELDLSWNYIQVLHPITFRDNIRLRQVYVNHNPLQKLQDGIFNNLVFLHRVDASDCELTHIGERAFIDVPKLHDLKLNNNNLTTIKLAAVQHIHSLVSLVLFGNPWLCNCDLKFFIDWAIYKNLYTPPTMCQDPPLLRGKLWSELTVEDLACRPQISVPTPVVEASEDNVTLCCQSSGSPTPDMHWVFNSRIIANNSKRHLLKESVSSVRWLNLTVIGVGVQDAGDYMCVVKSPGGMEERSVFLKVLEGPERRAGAREGGYSTETLSLIVGLVTGSFILFITASVLTFYFFCRKGFRTNNEPGVTSPVKRAACCESSANGEKFTLTSSPTQKPQMKLETSLITEDGTEMAHVKCSFLNNGPCQCSGVDVAEEKLTHDPVDSLEPDSSIPQEELFVTMAVADCRAYPPDLVPYPKRIALGTPNAFTWNGQRSHSAMSCSRSQAQFVQHPGLAANPTRWTGWGSADRLSSYDNIGPRATVDGSAVPVGPPPGVTHVASQTCQGLGGLPSCQSAGGLSSCQAYSGSPAFQDAAGRQSCQRHGGVPGCQVAGGLSSCQAPAFHEAAGRQSCQMHGGVPSCQAAGTLPSCQSTGLSSCQAHSGFLTCQEVEGRKICQMHGGVPGFQAAGPCPSCQSSAPLQGCHTHDGAPSCPALGRVVSCQAHSGGAWACGPHQEQQLPVS</sequence>
<protein>
    <recommendedName>
        <fullName evidence="9">Ig-like domain-containing protein</fullName>
    </recommendedName>
</protein>
<dbReference type="InterPro" id="IPR003591">
    <property type="entry name" value="Leu-rich_rpt_typical-subtyp"/>
</dbReference>
<proteinExistence type="inferred from homology"/>
<evidence type="ECO:0000256" key="1">
    <source>
        <dbReference type="ARBA" id="ARBA00007343"/>
    </source>
</evidence>
<dbReference type="InterPro" id="IPR001611">
    <property type="entry name" value="Leu-rich_rpt"/>
</dbReference>
<dbReference type="Gene3D" id="2.60.40.10">
    <property type="entry name" value="Immunoglobulins"/>
    <property type="match status" value="1"/>
</dbReference>
<keyword evidence="6" id="KW-0675">Receptor</keyword>
<dbReference type="InterPro" id="IPR032675">
    <property type="entry name" value="LRR_dom_sf"/>
</dbReference>
<organism evidence="10 11">
    <name type="scientific">Dryococelus australis</name>
    <dbReference type="NCBI Taxonomy" id="614101"/>
    <lineage>
        <taxon>Eukaryota</taxon>
        <taxon>Metazoa</taxon>
        <taxon>Ecdysozoa</taxon>
        <taxon>Arthropoda</taxon>
        <taxon>Hexapoda</taxon>
        <taxon>Insecta</taxon>
        <taxon>Pterygota</taxon>
        <taxon>Neoptera</taxon>
        <taxon>Polyneoptera</taxon>
        <taxon>Phasmatodea</taxon>
        <taxon>Verophasmatodea</taxon>
        <taxon>Anareolatae</taxon>
        <taxon>Phasmatidae</taxon>
        <taxon>Eurycanthinae</taxon>
        <taxon>Dryococelus</taxon>
    </lineage>
</organism>
<keyword evidence="3 8" id="KW-0732">Signal</keyword>
<comment type="similarity">
    <text evidence="1">Belongs to the G-protein coupled receptor 2 family. Adhesion G-protein coupled receptor (ADGR) subfamily.</text>
</comment>
<dbReference type="SMART" id="SM00408">
    <property type="entry name" value="IGc2"/>
    <property type="match status" value="1"/>
</dbReference>
<evidence type="ECO:0000256" key="5">
    <source>
        <dbReference type="ARBA" id="ARBA00023157"/>
    </source>
</evidence>
<keyword evidence="2" id="KW-0433">Leucine-rich repeat</keyword>
<dbReference type="Pfam" id="PF13855">
    <property type="entry name" value="LRR_8"/>
    <property type="match status" value="2"/>
</dbReference>
<dbReference type="InterPro" id="IPR051963">
    <property type="entry name" value="Adhesion_GPCR_A"/>
</dbReference>
<evidence type="ECO:0000256" key="6">
    <source>
        <dbReference type="ARBA" id="ARBA00023170"/>
    </source>
</evidence>
<dbReference type="PANTHER" id="PTHR45930">
    <property type="entry name" value="G-PROTEIN COUPLED RECEPTOR 124-LIKE PROTEIN"/>
    <property type="match status" value="1"/>
</dbReference>
<dbReference type="Proteomes" id="UP001159363">
    <property type="component" value="Chromosome 6"/>
</dbReference>
<feature type="domain" description="Ig-like" evidence="9">
    <location>
        <begin position="262"/>
        <end position="351"/>
    </location>
</feature>
<dbReference type="Gene3D" id="3.80.10.10">
    <property type="entry name" value="Ribonuclease Inhibitor"/>
    <property type="match status" value="2"/>
</dbReference>
<dbReference type="SMART" id="SM00082">
    <property type="entry name" value="LRRCT"/>
    <property type="match status" value="1"/>
</dbReference>
<evidence type="ECO:0000313" key="11">
    <source>
        <dbReference type="Proteomes" id="UP001159363"/>
    </source>
</evidence>
<evidence type="ECO:0000259" key="9">
    <source>
        <dbReference type="PROSITE" id="PS50835"/>
    </source>
</evidence>
<accession>A0ABQ9H4N1</accession>